<gene>
    <name evidence="1" type="ORF">S12H4_43883</name>
</gene>
<dbReference type="AlphaFoldDB" id="X1U1I3"/>
<proteinExistence type="predicted"/>
<evidence type="ECO:0000313" key="1">
    <source>
        <dbReference type="EMBL" id="GAJ11428.1"/>
    </source>
</evidence>
<reference evidence="1" key="1">
    <citation type="journal article" date="2014" name="Front. Microbiol.">
        <title>High frequency of phylogenetically diverse reductive dehalogenase-homologous genes in deep subseafloor sedimentary metagenomes.</title>
        <authorList>
            <person name="Kawai M."/>
            <person name="Futagami T."/>
            <person name="Toyoda A."/>
            <person name="Takaki Y."/>
            <person name="Nishi S."/>
            <person name="Hori S."/>
            <person name="Arai W."/>
            <person name="Tsubouchi T."/>
            <person name="Morono Y."/>
            <person name="Uchiyama I."/>
            <person name="Ito T."/>
            <person name="Fujiyama A."/>
            <person name="Inagaki F."/>
            <person name="Takami H."/>
        </authorList>
    </citation>
    <scope>NUCLEOTIDE SEQUENCE</scope>
    <source>
        <strain evidence="1">Expedition CK06-06</strain>
    </source>
</reference>
<dbReference type="EMBL" id="BARW01026982">
    <property type="protein sequence ID" value="GAJ11428.1"/>
    <property type="molecule type" value="Genomic_DNA"/>
</dbReference>
<accession>X1U1I3</accession>
<organism evidence="1">
    <name type="scientific">marine sediment metagenome</name>
    <dbReference type="NCBI Taxonomy" id="412755"/>
    <lineage>
        <taxon>unclassified sequences</taxon>
        <taxon>metagenomes</taxon>
        <taxon>ecological metagenomes</taxon>
    </lineage>
</organism>
<name>X1U1I3_9ZZZZ</name>
<protein>
    <submittedName>
        <fullName evidence="1">Uncharacterized protein</fullName>
    </submittedName>
</protein>
<comment type="caution">
    <text evidence="1">The sequence shown here is derived from an EMBL/GenBank/DDBJ whole genome shotgun (WGS) entry which is preliminary data.</text>
</comment>
<sequence>LGEATDEERLGWKYVPEGRKLAAEYIKQGGNLVLELSKCEDSVKKYIMQGAAEVLVGNISLPHNDIARKNNKRVMDGLKVVKSDKAGVENVYSKIRRIFDHCVGEGEQQKRQAYQSLKADFEAKMRQALQQQFGSFMGTKIDVEGQPQFQEEWRKVQAQLDSQYLALLGEYKQELSAIS</sequence>
<feature type="non-terminal residue" evidence="1">
    <location>
        <position position="1"/>
    </location>
</feature>